<name>A0A6J7WZH1_9CAUD</name>
<dbReference type="PROSITE" id="PS51257">
    <property type="entry name" value="PROKAR_LIPOPROTEIN"/>
    <property type="match status" value="1"/>
</dbReference>
<gene>
    <name evidence="1" type="ORF">UFOVP363_12</name>
</gene>
<reference evidence="1" key="1">
    <citation type="submission" date="2020-05" db="EMBL/GenBank/DDBJ databases">
        <authorList>
            <person name="Chiriac C."/>
            <person name="Salcher M."/>
            <person name="Ghai R."/>
            <person name="Kavagutti S V."/>
        </authorList>
    </citation>
    <scope>NUCLEOTIDE SEQUENCE</scope>
</reference>
<organism evidence="1">
    <name type="scientific">uncultured Caudovirales phage</name>
    <dbReference type="NCBI Taxonomy" id="2100421"/>
    <lineage>
        <taxon>Viruses</taxon>
        <taxon>Duplodnaviria</taxon>
        <taxon>Heunggongvirae</taxon>
        <taxon>Uroviricota</taxon>
        <taxon>Caudoviricetes</taxon>
        <taxon>Peduoviridae</taxon>
        <taxon>Maltschvirus</taxon>
        <taxon>Maltschvirus maltsch</taxon>
    </lineage>
</organism>
<proteinExistence type="predicted"/>
<protein>
    <submittedName>
        <fullName evidence="1">Uncharacterized protein</fullName>
    </submittedName>
</protein>
<accession>A0A6J7WZH1</accession>
<dbReference type="EMBL" id="LR798298">
    <property type="protein sequence ID" value="CAB5222132.1"/>
    <property type="molecule type" value="Genomic_DNA"/>
</dbReference>
<sequence>MKTLAVIAALAIALMFAVTACNDRIRDNCETKPTATRCDQ</sequence>
<evidence type="ECO:0000313" key="1">
    <source>
        <dbReference type="EMBL" id="CAB5222132.1"/>
    </source>
</evidence>